<feature type="transmembrane region" description="Helical" evidence="8">
    <location>
        <begin position="137"/>
        <end position="159"/>
    </location>
</feature>
<dbReference type="EnsemblPlants" id="KQL15332">
    <property type="protein sequence ID" value="KQL15332"/>
    <property type="gene ID" value="SETIT_024239mg"/>
</dbReference>
<dbReference type="GeneID" id="101763222"/>
<evidence type="ECO:0000256" key="2">
    <source>
        <dbReference type="ARBA" id="ARBA00022692"/>
    </source>
</evidence>
<dbReference type="Pfam" id="PF06749">
    <property type="entry name" value="DUF1218"/>
    <property type="match status" value="1"/>
</dbReference>
<evidence type="ECO:0000256" key="8">
    <source>
        <dbReference type="SAM" id="Phobius"/>
    </source>
</evidence>
<dbReference type="PANTHER" id="PTHR31769">
    <property type="entry name" value="OS07G0462200 PROTEIN-RELATED"/>
    <property type="match status" value="1"/>
</dbReference>
<dbReference type="OMA" id="YSEECDY"/>
<keyword evidence="2 8" id="KW-0812">Transmembrane</keyword>
<dbReference type="HOGENOM" id="CLU_062329_2_2_1"/>
<keyword evidence="11" id="KW-1185">Reference proteome</keyword>
<evidence type="ECO:0000256" key="4">
    <source>
        <dbReference type="ARBA" id="ARBA00022989"/>
    </source>
</evidence>
<dbReference type="InterPro" id="IPR052222">
    <property type="entry name" value="DESIGUAL"/>
</dbReference>
<dbReference type="Proteomes" id="UP000004995">
    <property type="component" value="Unassembled WGS sequence"/>
</dbReference>
<dbReference type="InterPro" id="IPR009606">
    <property type="entry name" value="DEAL/Modifying_wall_lignin1/2"/>
</dbReference>
<reference evidence="10" key="3">
    <citation type="submission" date="2018-08" db="UniProtKB">
        <authorList>
            <consortium name="EnsemblPlants"/>
        </authorList>
    </citation>
    <scope>IDENTIFICATION</scope>
    <source>
        <strain evidence="10">Yugu1</strain>
    </source>
</reference>
<dbReference type="OrthoDB" id="693611at2759"/>
<keyword evidence="4 8" id="KW-1133">Transmembrane helix</keyword>
<dbReference type="eggNOG" id="ENOG502R86X">
    <property type="taxonomic scope" value="Eukaryota"/>
</dbReference>
<evidence type="ECO:0000256" key="6">
    <source>
        <dbReference type="ARBA" id="ARBA00029467"/>
    </source>
</evidence>
<dbReference type="EMBL" id="CM003530">
    <property type="protein sequence ID" value="RCV17560.1"/>
    <property type="molecule type" value="Genomic_DNA"/>
</dbReference>
<dbReference type="STRING" id="4555.K3ZCG4"/>
<evidence type="ECO:0000256" key="7">
    <source>
        <dbReference type="SAM" id="MobiDB-lite"/>
    </source>
</evidence>
<evidence type="ECO:0000256" key="5">
    <source>
        <dbReference type="ARBA" id="ARBA00023136"/>
    </source>
</evidence>
<dbReference type="EMBL" id="AGNK02001686">
    <property type="status" value="NOT_ANNOTATED_CDS"/>
    <property type="molecule type" value="Genomic_DNA"/>
</dbReference>
<reference evidence="9 11" key="1">
    <citation type="journal article" date="2012" name="Nat. Biotechnol.">
        <title>Reference genome sequence of the model plant Setaria.</title>
        <authorList>
            <person name="Bennetzen J.L."/>
            <person name="Schmutz J."/>
            <person name="Wang H."/>
            <person name="Percifield R."/>
            <person name="Hawkins J."/>
            <person name="Pontaroli A.C."/>
            <person name="Estep M."/>
            <person name="Feng L."/>
            <person name="Vaughn J.N."/>
            <person name="Grimwood J."/>
            <person name="Jenkins J."/>
            <person name="Barry K."/>
            <person name="Lindquist E."/>
            <person name="Hellsten U."/>
            <person name="Deshpande S."/>
            <person name="Wang X."/>
            <person name="Wu X."/>
            <person name="Mitros T."/>
            <person name="Triplett J."/>
            <person name="Yang X."/>
            <person name="Ye C.Y."/>
            <person name="Mauro-Herrera M."/>
            <person name="Wang L."/>
            <person name="Li P."/>
            <person name="Sharma M."/>
            <person name="Sharma R."/>
            <person name="Ronald P.C."/>
            <person name="Panaud O."/>
            <person name="Kellogg E.A."/>
            <person name="Brutnell T.P."/>
            <person name="Doust A.N."/>
            <person name="Tuskan G.A."/>
            <person name="Rokhsar D."/>
            <person name="Devos K.M."/>
        </authorList>
    </citation>
    <scope>NUCLEOTIDE SEQUENCE [LARGE SCALE GENOMIC DNA]</scope>
    <source>
        <strain evidence="11">cv. Yugu1</strain>
        <strain evidence="9">Yugu1</strain>
    </source>
</reference>
<comment type="similarity">
    <text evidence="6">Belongs to the DESIGUAL family.</text>
</comment>
<organism evidence="10 11">
    <name type="scientific">Setaria italica</name>
    <name type="common">Foxtail millet</name>
    <name type="synonym">Panicum italicum</name>
    <dbReference type="NCBI Taxonomy" id="4555"/>
    <lineage>
        <taxon>Eukaryota</taxon>
        <taxon>Viridiplantae</taxon>
        <taxon>Streptophyta</taxon>
        <taxon>Embryophyta</taxon>
        <taxon>Tracheophyta</taxon>
        <taxon>Spermatophyta</taxon>
        <taxon>Magnoliopsida</taxon>
        <taxon>Liliopsida</taxon>
        <taxon>Poales</taxon>
        <taxon>Poaceae</taxon>
        <taxon>PACMAD clade</taxon>
        <taxon>Panicoideae</taxon>
        <taxon>Panicodae</taxon>
        <taxon>Paniceae</taxon>
        <taxon>Cenchrinae</taxon>
        <taxon>Setaria</taxon>
    </lineage>
</organism>
<gene>
    <name evidence="10" type="primary">LOC101763222</name>
    <name evidence="9" type="ORF">SETIT_3G229500v2</name>
</gene>
<evidence type="ECO:0000313" key="11">
    <source>
        <dbReference type="Proteomes" id="UP000004995"/>
    </source>
</evidence>
<dbReference type="Gramene" id="KQL15332">
    <property type="protein sequence ID" value="KQL15332"/>
    <property type="gene ID" value="SETIT_024239mg"/>
</dbReference>
<proteinExistence type="inferred from homology"/>
<dbReference type="AlphaFoldDB" id="K3ZCG4"/>
<dbReference type="GO" id="GO:0012505">
    <property type="term" value="C:endomembrane system"/>
    <property type="evidence" value="ECO:0007669"/>
    <property type="project" value="UniProtKB-SubCell"/>
</dbReference>
<dbReference type="KEGG" id="sita:101763222"/>
<keyword evidence="3" id="KW-0732">Signal</keyword>
<feature type="transmembrane region" description="Helical" evidence="8">
    <location>
        <begin position="92"/>
        <end position="117"/>
    </location>
</feature>
<dbReference type="RefSeq" id="XP_004961964.1">
    <property type="nucleotide sequence ID" value="XM_004961907.2"/>
</dbReference>
<evidence type="ECO:0000313" key="9">
    <source>
        <dbReference type="EMBL" id="RCV17560.1"/>
    </source>
</evidence>
<feature type="region of interest" description="Disordered" evidence="7">
    <location>
        <begin position="168"/>
        <end position="244"/>
    </location>
</feature>
<keyword evidence="5 8" id="KW-0472">Membrane</keyword>
<evidence type="ECO:0000256" key="1">
    <source>
        <dbReference type="ARBA" id="ARBA00004127"/>
    </source>
</evidence>
<sequence length="244" mass="26062">MDVGVIVLTLVVGSFGVASAVLGFIAERTKLTWDDIGIDVYSEECDYPANPAYLLSIIAIPLLAVAMIIASLAGGCCGCCRPRHGASESKRIIGIIAAVLSWIAALLAGAFYANGAVWNFPITRYGITWCRLLRHGYFRLPALLSLAATALAILSYIMLRARAPDARPSTAPAAGASEPKPQTPPVGEAVMVPPEPQWPSSHGHRQAQQPLPEHRVGGPSWTPYRQVASPPRRQAQPAVEMMMA</sequence>
<accession>K3ZCG4</accession>
<protein>
    <submittedName>
        <fullName evidence="9 10">Uncharacterized protein</fullName>
    </submittedName>
</protein>
<reference evidence="9" key="2">
    <citation type="submission" date="2015-07" db="EMBL/GenBank/DDBJ databases">
        <authorList>
            <person name="Noorani M."/>
        </authorList>
    </citation>
    <scope>NUCLEOTIDE SEQUENCE</scope>
    <source>
        <strain evidence="9">Yugu1</strain>
    </source>
</reference>
<evidence type="ECO:0000313" key="10">
    <source>
        <dbReference type="EnsemblPlants" id="KQL15332"/>
    </source>
</evidence>
<feature type="transmembrane region" description="Helical" evidence="8">
    <location>
        <begin position="52"/>
        <end position="80"/>
    </location>
</feature>
<evidence type="ECO:0000256" key="3">
    <source>
        <dbReference type="ARBA" id="ARBA00022729"/>
    </source>
</evidence>
<name>K3ZCG4_SETIT</name>
<comment type="subcellular location">
    <subcellularLocation>
        <location evidence="1">Endomembrane system</location>
        <topology evidence="1">Multi-pass membrane protein</topology>
    </subcellularLocation>
</comment>